<proteinExistence type="predicted"/>
<dbReference type="AlphaFoldDB" id="A0A3Q9F3Q2"/>
<dbReference type="EMBL" id="CP034545">
    <property type="protein sequence ID" value="AZQ51852.1"/>
    <property type="molecule type" value="Genomic_DNA"/>
</dbReference>
<dbReference type="Proteomes" id="UP000277191">
    <property type="component" value="Chromosome 1"/>
</dbReference>
<dbReference type="RefSeq" id="WP_126362653.1">
    <property type="nucleotide sequence ID" value="NZ_CP034545.1"/>
</dbReference>
<reference evidence="1 2" key="1">
    <citation type="submission" date="2018-12" db="EMBL/GenBank/DDBJ databases">
        <title>Cadmium resistance mechanism in endophytic bacteria Burkholderia cenocepacia YG-3.</title>
        <authorList>
            <person name="Zhang X."/>
            <person name="Wang X."/>
            <person name="Zhu Y."/>
        </authorList>
    </citation>
    <scope>NUCLEOTIDE SEQUENCE [LARGE SCALE GENOMIC DNA]</scope>
    <source>
        <strain evidence="1 2">YG-3</strain>
    </source>
</reference>
<dbReference type="InterPro" id="IPR010862">
    <property type="entry name" value="DUF1493"/>
</dbReference>
<name>A0A3Q9F3Q2_9BURK</name>
<accession>A0A3Q9F3Q2</accession>
<sequence length="126" mass="14586">MTDTAWDRLEAFAGEELGRPLFGGPLKLSRSSRMEEDLRITGIDAIEFIDKWGETFGIDVEHFPYQRYIGPETLDMVKTFFGLFSSKYRDPELVPLTLGMLEEAMRLGRWDTEAIERFARKASRDE</sequence>
<gene>
    <name evidence="1" type="ORF">D5R55_13025</name>
</gene>
<dbReference type="Pfam" id="PF07377">
    <property type="entry name" value="DUF1493"/>
    <property type="match status" value="1"/>
</dbReference>
<protein>
    <submittedName>
        <fullName evidence="1">DUF1493 family protein</fullName>
    </submittedName>
</protein>
<evidence type="ECO:0000313" key="2">
    <source>
        <dbReference type="Proteomes" id="UP000277191"/>
    </source>
</evidence>
<organism evidence="1 2">
    <name type="scientific">Burkholderia cenocepacia</name>
    <dbReference type="NCBI Taxonomy" id="95486"/>
    <lineage>
        <taxon>Bacteria</taxon>
        <taxon>Pseudomonadati</taxon>
        <taxon>Pseudomonadota</taxon>
        <taxon>Betaproteobacteria</taxon>
        <taxon>Burkholderiales</taxon>
        <taxon>Burkholderiaceae</taxon>
        <taxon>Burkholderia</taxon>
        <taxon>Burkholderia cepacia complex</taxon>
    </lineage>
</organism>
<evidence type="ECO:0000313" key="1">
    <source>
        <dbReference type="EMBL" id="AZQ51852.1"/>
    </source>
</evidence>